<evidence type="ECO:0000313" key="2">
    <source>
        <dbReference type="Proteomes" id="UP001153332"/>
    </source>
</evidence>
<evidence type="ECO:0000313" key="1">
    <source>
        <dbReference type="EMBL" id="KAJ8129964.1"/>
    </source>
</evidence>
<organism evidence="1 2">
    <name type="scientific">Lasiodiplodia mahajangana</name>
    <dbReference type="NCBI Taxonomy" id="1108764"/>
    <lineage>
        <taxon>Eukaryota</taxon>
        <taxon>Fungi</taxon>
        <taxon>Dikarya</taxon>
        <taxon>Ascomycota</taxon>
        <taxon>Pezizomycotina</taxon>
        <taxon>Dothideomycetes</taxon>
        <taxon>Dothideomycetes incertae sedis</taxon>
        <taxon>Botryosphaeriales</taxon>
        <taxon>Botryosphaeriaceae</taxon>
        <taxon>Lasiodiplodia</taxon>
    </lineage>
</organism>
<dbReference type="EMBL" id="JAPUUL010000615">
    <property type="protein sequence ID" value="KAJ8129964.1"/>
    <property type="molecule type" value="Genomic_DNA"/>
</dbReference>
<dbReference type="Proteomes" id="UP001153332">
    <property type="component" value="Unassembled WGS sequence"/>
</dbReference>
<gene>
    <name evidence="1" type="ORF">O1611_g3667</name>
</gene>
<keyword evidence="2" id="KW-1185">Reference proteome</keyword>
<proteinExistence type="predicted"/>
<protein>
    <submittedName>
        <fullName evidence="1">Uncharacterized protein</fullName>
    </submittedName>
</protein>
<reference evidence="1" key="1">
    <citation type="submission" date="2022-12" db="EMBL/GenBank/DDBJ databases">
        <title>Genome Sequence of Lasiodiplodia mahajangana.</title>
        <authorList>
            <person name="Buettner E."/>
        </authorList>
    </citation>
    <scope>NUCLEOTIDE SEQUENCE</scope>
    <source>
        <strain evidence="1">VT137</strain>
    </source>
</reference>
<accession>A0ACC2JR31</accession>
<name>A0ACC2JR31_9PEZI</name>
<sequence length="190" mass="20216">MLYTQDCQVVGGAFMHRIGNLCVSAATKPTPHMYDDSNLADVPSDDGSGTIHAKTTWTALLYLTSATDGVVGGETVFYPHDRKSAREELVIAPETGMLLLHKHGDNCLLHEGREVMAGENGLSEQISVYVDDCKCKIDNSVGKLPCAVIPGQPGNHTGRVWMQPSGTVEPTTPAFLTVLPGGKAVLGGLR</sequence>
<feature type="unsure residue" description="E or Q" evidence="1">
    <location>
        <position position="119"/>
    </location>
</feature>
<comment type="caution">
    <text evidence="1">The sequence shown here is derived from an EMBL/GenBank/DDBJ whole genome shotgun (WGS) entry which is preliminary data.</text>
</comment>